<feature type="compositionally biased region" description="Basic and acidic residues" evidence="3">
    <location>
        <begin position="272"/>
        <end position="283"/>
    </location>
</feature>
<feature type="compositionally biased region" description="Basic and acidic residues" evidence="3">
    <location>
        <begin position="312"/>
        <end position="334"/>
    </location>
</feature>
<dbReference type="Proteomes" id="UP000233524">
    <property type="component" value="Unassembled WGS sequence"/>
</dbReference>
<protein>
    <recommendedName>
        <fullName evidence="4">Nuclear speckle splicing regulatory protein 1 N-terminal domain-containing protein</fullName>
    </recommendedName>
</protein>
<dbReference type="OrthoDB" id="446635at2759"/>
<dbReference type="PANTHER" id="PTHR47845">
    <property type="entry name" value="NUCLEAR SPECKLE SPLICING REGULATORY PROTEIN 1 HOMOLOG"/>
    <property type="match status" value="1"/>
</dbReference>
<feature type="compositionally biased region" description="Basic and acidic residues" evidence="3">
    <location>
        <begin position="239"/>
        <end position="264"/>
    </location>
</feature>
<feature type="region of interest" description="Disordered" evidence="3">
    <location>
        <begin position="1"/>
        <end position="106"/>
    </location>
</feature>
<dbReference type="VEuPathDB" id="FungiDB:jhhlp_002021"/>
<feature type="compositionally biased region" description="Basic and acidic residues" evidence="3">
    <location>
        <begin position="204"/>
        <end position="226"/>
    </location>
</feature>
<evidence type="ECO:0000259" key="4">
    <source>
        <dbReference type="Pfam" id="PF09745"/>
    </source>
</evidence>
<dbReference type="GO" id="GO:0000381">
    <property type="term" value="P:regulation of alternative mRNA splicing, via spliceosome"/>
    <property type="evidence" value="ECO:0007669"/>
    <property type="project" value="InterPro"/>
</dbReference>
<evidence type="ECO:0000313" key="5">
    <source>
        <dbReference type="EMBL" id="PKS10271.1"/>
    </source>
</evidence>
<dbReference type="InParanoid" id="A0A2N3NCW9"/>
<keyword evidence="6" id="KW-1185">Reference proteome</keyword>
<evidence type="ECO:0000313" key="6">
    <source>
        <dbReference type="Proteomes" id="UP000233524"/>
    </source>
</evidence>
<gene>
    <name evidence="5" type="ORF">jhhlp_002021</name>
</gene>
<dbReference type="AlphaFoldDB" id="A0A2N3NCW9"/>
<dbReference type="EMBL" id="NLAX01000008">
    <property type="protein sequence ID" value="PKS10271.1"/>
    <property type="molecule type" value="Genomic_DNA"/>
</dbReference>
<sequence>MSNQGLSLGLRLSKKSSKPAPGKRKAFGGDSESDSDGDSKPSLSTKAAGGAETVVEIGGLDVDDFASSGPAPSPEAGRRSKNKNALASARPPTLKKKSVPEGMFGDLAGSLTARKNAEEGEKVDASLYDYDGVYDAMKPQKKKKDAAAEEEERRPKYMTGLLAASALRKRDQQIAEEKKIAREREAEGEEFADKEKFVTAAYKRQQEENKRLQEEERRREEAEAKGNKTGGMTTFYRDLLNRGEKERAEIVKATEEKARSGKAGEDEEEQEKTEAELAKELGDKGVAVSVNEDGQIVDKRQLLKGGLNVVVKKPEPKKDASNNKSSSQRERDWNRNQGRGFVGSGSKRAMVERQSKMLEEQLAESLKRAREEEEAEKQATIEKLTKSKKTETDISSARERYLARKRQAEEEKRKGAATH</sequence>
<proteinExistence type="inferred from homology"/>
<comment type="similarity">
    <text evidence="1">Belongs to the NSRP1 family.</text>
</comment>
<feature type="compositionally biased region" description="Basic and acidic residues" evidence="3">
    <location>
        <begin position="349"/>
        <end position="419"/>
    </location>
</feature>
<feature type="region of interest" description="Disordered" evidence="3">
    <location>
        <begin position="134"/>
        <end position="159"/>
    </location>
</feature>
<comment type="caution">
    <text evidence="5">The sequence shown here is derived from an EMBL/GenBank/DDBJ whole genome shotgun (WGS) entry which is preliminary data.</text>
</comment>
<dbReference type="PANTHER" id="PTHR47845:SF1">
    <property type="entry name" value="NUCLEAR SPECKLE SPLICING REGULATORY PROTEIN 1 HOMOLOG"/>
    <property type="match status" value="1"/>
</dbReference>
<feature type="compositionally biased region" description="Basic residues" evidence="3">
    <location>
        <begin position="12"/>
        <end position="26"/>
    </location>
</feature>
<feature type="region of interest" description="Disordered" evidence="3">
    <location>
        <begin position="307"/>
        <end position="419"/>
    </location>
</feature>
<name>A0A2N3NCW9_9PEZI</name>
<dbReference type="InterPro" id="IPR053246">
    <property type="entry name" value="NS_splicing_regulatory_protein"/>
</dbReference>
<feature type="compositionally biased region" description="Basic and acidic residues" evidence="3">
    <location>
        <begin position="145"/>
        <end position="155"/>
    </location>
</feature>
<feature type="region of interest" description="Disordered" evidence="3">
    <location>
        <begin position="203"/>
        <end position="286"/>
    </location>
</feature>
<evidence type="ECO:0000256" key="2">
    <source>
        <dbReference type="ARBA" id="ARBA00023054"/>
    </source>
</evidence>
<evidence type="ECO:0000256" key="1">
    <source>
        <dbReference type="ARBA" id="ARBA00010126"/>
    </source>
</evidence>
<keyword evidence="2" id="KW-0175">Coiled coil</keyword>
<dbReference type="Pfam" id="PF09745">
    <property type="entry name" value="NSRP1_N"/>
    <property type="match status" value="1"/>
</dbReference>
<feature type="domain" description="Nuclear speckle splicing regulatory protein 1 N-terminal" evidence="4">
    <location>
        <begin position="114"/>
        <end position="229"/>
    </location>
</feature>
<accession>A0A2N3NCW9</accession>
<reference evidence="5 6" key="1">
    <citation type="journal article" date="2017" name="G3 (Bethesda)">
        <title>First Draft Genome Sequence of the Pathogenic Fungus Lomentospora prolificans (Formerly Scedosporium prolificans).</title>
        <authorList>
            <person name="Luo R."/>
            <person name="Zimin A."/>
            <person name="Workman R."/>
            <person name="Fan Y."/>
            <person name="Pertea G."/>
            <person name="Grossman N."/>
            <person name="Wear M.P."/>
            <person name="Jia B."/>
            <person name="Miller H."/>
            <person name="Casadevall A."/>
            <person name="Timp W."/>
            <person name="Zhang S.X."/>
            <person name="Salzberg S.L."/>
        </authorList>
    </citation>
    <scope>NUCLEOTIDE SEQUENCE [LARGE SCALE GENOMIC DNA]</scope>
    <source>
        <strain evidence="5 6">JHH-5317</strain>
    </source>
</reference>
<dbReference type="STRING" id="41688.A0A2N3NCW9"/>
<organism evidence="5 6">
    <name type="scientific">Lomentospora prolificans</name>
    <dbReference type="NCBI Taxonomy" id="41688"/>
    <lineage>
        <taxon>Eukaryota</taxon>
        <taxon>Fungi</taxon>
        <taxon>Dikarya</taxon>
        <taxon>Ascomycota</taxon>
        <taxon>Pezizomycotina</taxon>
        <taxon>Sordariomycetes</taxon>
        <taxon>Hypocreomycetidae</taxon>
        <taxon>Microascales</taxon>
        <taxon>Microascaceae</taxon>
        <taxon>Lomentospora</taxon>
    </lineage>
</organism>
<dbReference type="InterPro" id="IPR018612">
    <property type="entry name" value="NSRP1_N"/>
</dbReference>
<feature type="compositionally biased region" description="Low complexity" evidence="3">
    <location>
        <begin position="1"/>
        <end position="11"/>
    </location>
</feature>
<evidence type="ECO:0000256" key="3">
    <source>
        <dbReference type="SAM" id="MobiDB-lite"/>
    </source>
</evidence>